<feature type="region of interest" description="Disordered" evidence="1">
    <location>
        <begin position="57"/>
        <end position="77"/>
    </location>
</feature>
<evidence type="ECO:0000313" key="3">
    <source>
        <dbReference type="Proteomes" id="UP000717328"/>
    </source>
</evidence>
<dbReference type="Proteomes" id="UP000717328">
    <property type="component" value="Unassembled WGS sequence"/>
</dbReference>
<protein>
    <submittedName>
        <fullName evidence="2">Uncharacterized protein</fullName>
    </submittedName>
</protein>
<evidence type="ECO:0000256" key="1">
    <source>
        <dbReference type="SAM" id="MobiDB-lite"/>
    </source>
</evidence>
<gene>
    <name evidence="2" type="ORF">H0H81_003489</name>
</gene>
<comment type="caution">
    <text evidence="2">The sequence shown here is derived from an EMBL/GenBank/DDBJ whole genome shotgun (WGS) entry which is preliminary data.</text>
</comment>
<reference evidence="2" key="1">
    <citation type="submission" date="2021-02" db="EMBL/GenBank/DDBJ databases">
        <authorList>
            <person name="Nieuwenhuis M."/>
            <person name="Van De Peppel L.J.J."/>
        </authorList>
    </citation>
    <scope>NUCLEOTIDE SEQUENCE</scope>
    <source>
        <strain evidence="2">D49</strain>
    </source>
</reference>
<keyword evidence="3" id="KW-1185">Reference proteome</keyword>
<accession>A0A9P7K2C4</accession>
<dbReference type="EMBL" id="JABCKI010006661">
    <property type="protein sequence ID" value="KAG5634078.1"/>
    <property type="molecule type" value="Genomic_DNA"/>
</dbReference>
<reference evidence="2" key="2">
    <citation type="submission" date="2021-10" db="EMBL/GenBank/DDBJ databases">
        <title>Phylogenomics reveals ancestral predisposition of the termite-cultivated fungus Termitomyces towards a domesticated lifestyle.</title>
        <authorList>
            <person name="Auxier B."/>
            <person name="Grum-Grzhimaylo A."/>
            <person name="Cardenas M.E."/>
            <person name="Lodge J.D."/>
            <person name="Laessoe T."/>
            <person name="Pedersen O."/>
            <person name="Smith M.E."/>
            <person name="Kuyper T.W."/>
            <person name="Franco-Molano E.A."/>
            <person name="Baroni T.J."/>
            <person name="Aanen D.K."/>
        </authorList>
    </citation>
    <scope>NUCLEOTIDE SEQUENCE</scope>
    <source>
        <strain evidence="2">D49</strain>
    </source>
</reference>
<proteinExistence type="predicted"/>
<evidence type="ECO:0000313" key="2">
    <source>
        <dbReference type="EMBL" id="KAG5634078.1"/>
    </source>
</evidence>
<name>A0A9P7K2C4_9AGAR</name>
<organism evidence="2 3">
    <name type="scientific">Sphagnurus paluster</name>
    <dbReference type="NCBI Taxonomy" id="117069"/>
    <lineage>
        <taxon>Eukaryota</taxon>
        <taxon>Fungi</taxon>
        <taxon>Dikarya</taxon>
        <taxon>Basidiomycota</taxon>
        <taxon>Agaricomycotina</taxon>
        <taxon>Agaricomycetes</taxon>
        <taxon>Agaricomycetidae</taxon>
        <taxon>Agaricales</taxon>
        <taxon>Tricholomatineae</taxon>
        <taxon>Lyophyllaceae</taxon>
        <taxon>Sphagnurus</taxon>
    </lineage>
</organism>
<sequence length="77" mass="8623">MVVPMRPSVSGRLALCTPSSSGLDALGRIRFYQWQRTVWAARRVELDTRLDYLDNHFGTGMAESDEGSDSDETEDEA</sequence>
<feature type="compositionally biased region" description="Acidic residues" evidence="1">
    <location>
        <begin position="63"/>
        <end position="77"/>
    </location>
</feature>
<dbReference type="AlphaFoldDB" id="A0A9P7K2C4"/>